<reference evidence="2 3" key="1">
    <citation type="journal article" date="2015" name="Genome Announc.">
        <title>Expanding the biotechnology potential of lactobacilli through comparative genomics of 213 strains and associated genera.</title>
        <authorList>
            <person name="Sun Z."/>
            <person name="Harris H.M."/>
            <person name="McCann A."/>
            <person name="Guo C."/>
            <person name="Argimon S."/>
            <person name="Zhang W."/>
            <person name="Yang X."/>
            <person name="Jeffery I.B."/>
            <person name="Cooney J.C."/>
            <person name="Kagawa T.F."/>
            <person name="Liu W."/>
            <person name="Song Y."/>
            <person name="Salvetti E."/>
            <person name="Wrobel A."/>
            <person name="Rasinkangas P."/>
            <person name="Parkhill J."/>
            <person name="Rea M.C."/>
            <person name="O'Sullivan O."/>
            <person name="Ritari J."/>
            <person name="Douillard F.P."/>
            <person name="Paul Ross R."/>
            <person name="Yang R."/>
            <person name="Briner A.E."/>
            <person name="Felis G.E."/>
            <person name="de Vos W.M."/>
            <person name="Barrangou R."/>
            <person name="Klaenhammer T.R."/>
            <person name="Caufield P.W."/>
            <person name="Cui Y."/>
            <person name="Zhang H."/>
            <person name="O'Toole P.W."/>
        </authorList>
    </citation>
    <scope>NUCLEOTIDE SEQUENCE [LARGE SCALE GENOMIC DNA]</scope>
    <source>
        <strain evidence="2 3">DSM 20253</strain>
    </source>
</reference>
<protein>
    <submittedName>
        <fullName evidence="2">Uncharacterized protein</fullName>
    </submittedName>
</protein>
<keyword evidence="1" id="KW-1133">Transmembrane helix</keyword>
<dbReference type="Proteomes" id="UP000051638">
    <property type="component" value="Unassembled WGS sequence"/>
</dbReference>
<keyword evidence="1" id="KW-0812">Transmembrane</keyword>
<comment type="caution">
    <text evidence="2">The sequence shown here is derived from an EMBL/GenBank/DDBJ whole genome shotgun (WGS) entry which is preliminary data.</text>
</comment>
<evidence type="ECO:0000313" key="2">
    <source>
        <dbReference type="EMBL" id="KRM98978.1"/>
    </source>
</evidence>
<dbReference type="RefSeq" id="WP_157059074.1">
    <property type="nucleotide sequence ID" value="NZ_AYYI01000021.1"/>
</dbReference>
<evidence type="ECO:0000313" key="3">
    <source>
        <dbReference type="Proteomes" id="UP000051638"/>
    </source>
</evidence>
<accession>A0A0R2D6E4</accession>
<dbReference type="PATRIC" id="fig|1423796.3.peg.631"/>
<gene>
    <name evidence="2" type="ORF">FC24_GL000613</name>
</gene>
<sequence length="52" mass="6095">MQRLGTILLYGLAVIFSGVMMLRYSSWFWVVLSILLILLSIGLGRYFSQRRR</sequence>
<proteinExistence type="predicted"/>
<feature type="transmembrane region" description="Helical" evidence="1">
    <location>
        <begin position="27"/>
        <end position="47"/>
    </location>
</feature>
<dbReference type="EMBL" id="AYYI01000021">
    <property type="protein sequence ID" value="KRM98978.1"/>
    <property type="molecule type" value="Genomic_DNA"/>
</dbReference>
<keyword evidence="3" id="KW-1185">Reference proteome</keyword>
<evidence type="ECO:0000256" key="1">
    <source>
        <dbReference type="SAM" id="Phobius"/>
    </source>
</evidence>
<name>A0A0R2D6E4_9LACO</name>
<dbReference type="AlphaFoldDB" id="A0A0R2D6E4"/>
<organism evidence="2 3">
    <name type="scientific">Loigolactobacillus rennini DSM 20253</name>
    <dbReference type="NCBI Taxonomy" id="1423796"/>
    <lineage>
        <taxon>Bacteria</taxon>
        <taxon>Bacillati</taxon>
        <taxon>Bacillota</taxon>
        <taxon>Bacilli</taxon>
        <taxon>Lactobacillales</taxon>
        <taxon>Lactobacillaceae</taxon>
        <taxon>Loigolactobacillus</taxon>
    </lineage>
</organism>
<dbReference type="STRING" id="1423796.FC24_GL000613"/>
<keyword evidence="1" id="KW-0472">Membrane</keyword>